<sequence length="162" mass="17487">MHRAPVREDTIPSYGISSATHFQHDHKVKEEEDEADDDDDDDDEGEEDDDDDDDDEDDDEEKGGSWDTIGHVRHLQHHQGISSPHAYPASSTPLQSSPSLSASTPPATTPGNTALDPSGKMMLPSSSGTGASGYTSTSRKPRPYPYAASSLSNLWQIVHADA</sequence>
<feature type="compositionally biased region" description="Acidic residues" evidence="1">
    <location>
        <begin position="31"/>
        <end position="61"/>
    </location>
</feature>
<organism evidence="2 3">
    <name type="scientific">Actinomortierella ambigua</name>
    <dbReference type="NCBI Taxonomy" id="1343610"/>
    <lineage>
        <taxon>Eukaryota</taxon>
        <taxon>Fungi</taxon>
        <taxon>Fungi incertae sedis</taxon>
        <taxon>Mucoromycota</taxon>
        <taxon>Mortierellomycotina</taxon>
        <taxon>Mortierellomycetes</taxon>
        <taxon>Mortierellales</taxon>
        <taxon>Mortierellaceae</taxon>
        <taxon>Actinomortierella</taxon>
    </lineage>
</organism>
<accession>A0A9P6Q1L7</accession>
<gene>
    <name evidence="2" type="ORF">DFQ27_004520</name>
</gene>
<feature type="compositionally biased region" description="Basic and acidic residues" evidence="1">
    <location>
        <begin position="1"/>
        <end position="10"/>
    </location>
</feature>
<reference evidence="2" key="1">
    <citation type="journal article" date="2020" name="Fungal Divers.">
        <title>Resolving the Mortierellaceae phylogeny through synthesis of multi-gene phylogenetics and phylogenomics.</title>
        <authorList>
            <person name="Vandepol N."/>
            <person name="Liber J."/>
            <person name="Desiro A."/>
            <person name="Na H."/>
            <person name="Kennedy M."/>
            <person name="Barry K."/>
            <person name="Grigoriev I.V."/>
            <person name="Miller A.N."/>
            <person name="O'Donnell K."/>
            <person name="Stajich J.E."/>
            <person name="Bonito G."/>
        </authorList>
    </citation>
    <scope>NUCLEOTIDE SEQUENCE</scope>
    <source>
        <strain evidence="2">BC1065</strain>
    </source>
</reference>
<evidence type="ECO:0000256" key="1">
    <source>
        <dbReference type="SAM" id="MobiDB-lite"/>
    </source>
</evidence>
<comment type="caution">
    <text evidence="2">The sequence shown here is derived from an EMBL/GenBank/DDBJ whole genome shotgun (WGS) entry which is preliminary data.</text>
</comment>
<protein>
    <submittedName>
        <fullName evidence="2">Uncharacterized protein</fullName>
    </submittedName>
</protein>
<feature type="compositionally biased region" description="Low complexity" evidence="1">
    <location>
        <begin position="88"/>
        <end position="110"/>
    </location>
</feature>
<feature type="region of interest" description="Disordered" evidence="1">
    <location>
        <begin position="1"/>
        <end position="143"/>
    </location>
</feature>
<dbReference type="AlphaFoldDB" id="A0A9P6Q1L7"/>
<evidence type="ECO:0000313" key="3">
    <source>
        <dbReference type="Proteomes" id="UP000807716"/>
    </source>
</evidence>
<proteinExistence type="predicted"/>
<dbReference type="EMBL" id="JAAAJB010000315">
    <property type="protein sequence ID" value="KAG0258668.1"/>
    <property type="molecule type" value="Genomic_DNA"/>
</dbReference>
<name>A0A9P6Q1L7_9FUNG</name>
<dbReference type="Proteomes" id="UP000807716">
    <property type="component" value="Unassembled WGS sequence"/>
</dbReference>
<feature type="compositionally biased region" description="Low complexity" evidence="1">
    <location>
        <begin position="125"/>
        <end position="138"/>
    </location>
</feature>
<evidence type="ECO:0000313" key="2">
    <source>
        <dbReference type="EMBL" id="KAG0258668.1"/>
    </source>
</evidence>
<keyword evidence="3" id="KW-1185">Reference proteome</keyword>